<dbReference type="Proteomes" id="UP000552644">
    <property type="component" value="Unassembled WGS sequence"/>
</dbReference>
<reference evidence="1 2" key="1">
    <citation type="submission" date="2020-08" db="EMBL/GenBank/DDBJ databases">
        <title>Genomic Encyclopedia of Type Strains, Phase III (KMG-III): the genomes of soil and plant-associated and newly described type strains.</title>
        <authorList>
            <person name="Whitman W."/>
        </authorList>
    </citation>
    <scope>NUCLEOTIDE SEQUENCE [LARGE SCALE GENOMIC DNA]</scope>
    <source>
        <strain evidence="1 2">CECT 8840</strain>
    </source>
</reference>
<evidence type="ECO:0000313" key="2">
    <source>
        <dbReference type="Proteomes" id="UP000552644"/>
    </source>
</evidence>
<protein>
    <submittedName>
        <fullName evidence="1">Uncharacterized protein</fullName>
    </submittedName>
</protein>
<gene>
    <name evidence="1" type="ORF">FHS44_008061</name>
</gene>
<organism evidence="1 2">
    <name type="scientific">Streptosporangium saharense</name>
    <dbReference type="NCBI Taxonomy" id="1706840"/>
    <lineage>
        <taxon>Bacteria</taxon>
        <taxon>Bacillati</taxon>
        <taxon>Actinomycetota</taxon>
        <taxon>Actinomycetes</taxon>
        <taxon>Streptosporangiales</taxon>
        <taxon>Streptosporangiaceae</taxon>
        <taxon>Streptosporangium</taxon>
    </lineage>
</organism>
<proteinExistence type="predicted"/>
<evidence type="ECO:0000313" key="1">
    <source>
        <dbReference type="EMBL" id="MBB4920908.1"/>
    </source>
</evidence>
<comment type="caution">
    <text evidence="1">The sequence shown here is derived from an EMBL/GenBank/DDBJ whole genome shotgun (WGS) entry which is preliminary data.</text>
</comment>
<dbReference type="AlphaFoldDB" id="A0A7W7VSM4"/>
<keyword evidence="2" id="KW-1185">Reference proteome</keyword>
<dbReference type="EMBL" id="JACHJP010000019">
    <property type="protein sequence ID" value="MBB4920908.1"/>
    <property type="molecule type" value="Genomic_DNA"/>
</dbReference>
<accession>A0A7W7VSM4</accession>
<name>A0A7W7VSM4_9ACTN</name>
<sequence length="29" mass="3276">MSLYLERLIALDPLAQEHVDPAQEDPLTP</sequence>